<proteinExistence type="predicted"/>
<organism evidence="2 3">
    <name type="scientific">Paramormyrops kingsleyae</name>
    <dbReference type="NCBI Taxonomy" id="1676925"/>
    <lineage>
        <taxon>Eukaryota</taxon>
        <taxon>Metazoa</taxon>
        <taxon>Chordata</taxon>
        <taxon>Craniata</taxon>
        <taxon>Vertebrata</taxon>
        <taxon>Euteleostomi</taxon>
        <taxon>Actinopterygii</taxon>
        <taxon>Neopterygii</taxon>
        <taxon>Teleostei</taxon>
        <taxon>Osteoglossocephala</taxon>
        <taxon>Osteoglossomorpha</taxon>
        <taxon>Osteoglossiformes</taxon>
        <taxon>Mormyridae</taxon>
        <taxon>Paramormyrops</taxon>
    </lineage>
</organism>
<accession>A0A3B3SID7</accession>
<evidence type="ECO:0000256" key="1">
    <source>
        <dbReference type="SAM" id="MobiDB-lite"/>
    </source>
</evidence>
<evidence type="ECO:0000313" key="2">
    <source>
        <dbReference type="Ensembl" id="ENSPKIP00000030060.1"/>
    </source>
</evidence>
<feature type="region of interest" description="Disordered" evidence="1">
    <location>
        <begin position="1"/>
        <end position="53"/>
    </location>
</feature>
<dbReference type="Proteomes" id="UP000261540">
    <property type="component" value="Unplaced"/>
</dbReference>
<dbReference type="Ensembl" id="ENSPKIT00000010865.1">
    <property type="protein sequence ID" value="ENSPKIP00000030060.1"/>
    <property type="gene ID" value="ENSPKIG00000011061.1"/>
</dbReference>
<reference evidence="2" key="2">
    <citation type="submission" date="2025-09" db="UniProtKB">
        <authorList>
            <consortium name="Ensembl"/>
        </authorList>
    </citation>
    <scope>IDENTIFICATION</scope>
</reference>
<feature type="compositionally biased region" description="Basic and acidic residues" evidence="1">
    <location>
        <begin position="20"/>
        <end position="47"/>
    </location>
</feature>
<dbReference type="SUPFAM" id="SSF57889">
    <property type="entry name" value="Cysteine-rich domain"/>
    <property type="match status" value="1"/>
</dbReference>
<name>A0A3B3SID7_9TELE</name>
<dbReference type="InterPro" id="IPR046349">
    <property type="entry name" value="C1-like_sf"/>
</dbReference>
<sequence length="94" mass="10470">MSPGMSFSPMSELPFQTLRPTKEKHSKEKDLKEKHSKEEDSKEKEFSNGHQLVPATVPSGATCSLCNKPLQRRDGLQCHSEYSAAVLHRAALCT</sequence>
<dbReference type="AlphaFoldDB" id="A0A3B3SID7"/>
<evidence type="ECO:0000313" key="3">
    <source>
        <dbReference type="Proteomes" id="UP000261540"/>
    </source>
</evidence>
<protein>
    <submittedName>
        <fullName evidence="2">Uncharacterized protein</fullName>
    </submittedName>
</protein>
<keyword evidence="3" id="KW-1185">Reference proteome</keyword>
<reference evidence="2" key="1">
    <citation type="submission" date="2025-08" db="UniProtKB">
        <authorList>
            <consortium name="Ensembl"/>
        </authorList>
    </citation>
    <scope>IDENTIFICATION</scope>
</reference>